<protein>
    <recommendedName>
        <fullName evidence="4">Secreted protein</fullName>
    </recommendedName>
</protein>
<dbReference type="EMBL" id="JAIWYP010000016">
    <property type="protein sequence ID" value="KAH3695994.1"/>
    <property type="molecule type" value="Genomic_DNA"/>
</dbReference>
<gene>
    <name evidence="2" type="ORF">DPMN_083455</name>
</gene>
<evidence type="ECO:0000313" key="3">
    <source>
        <dbReference type="Proteomes" id="UP000828390"/>
    </source>
</evidence>
<dbReference type="Proteomes" id="UP000828390">
    <property type="component" value="Unassembled WGS sequence"/>
</dbReference>
<evidence type="ECO:0008006" key="4">
    <source>
        <dbReference type="Google" id="ProtNLM"/>
    </source>
</evidence>
<reference evidence="2" key="2">
    <citation type="submission" date="2020-11" db="EMBL/GenBank/DDBJ databases">
        <authorList>
            <person name="McCartney M.A."/>
            <person name="Auch B."/>
            <person name="Kono T."/>
            <person name="Mallez S."/>
            <person name="Becker A."/>
            <person name="Gohl D.M."/>
            <person name="Silverstein K.A.T."/>
            <person name="Koren S."/>
            <person name="Bechman K.B."/>
            <person name="Herman A."/>
            <person name="Abrahante J.E."/>
            <person name="Garbe J."/>
        </authorList>
    </citation>
    <scope>NUCLEOTIDE SEQUENCE</scope>
    <source>
        <strain evidence="2">Duluth1</strain>
        <tissue evidence="2">Whole animal</tissue>
    </source>
</reference>
<evidence type="ECO:0000256" key="1">
    <source>
        <dbReference type="SAM" id="SignalP"/>
    </source>
</evidence>
<sequence>MVTFIVLATVLGHCMATCFPSRAPMACGNCHFAAIGYGLPLLRLSRSLDNTPSTSMYGNCPPVAKNLKVIANFKSGLMDCLNQVWFFVILGPTTCNSSWNISGPILVKFLNAAGSSAISSAIKVSYWARAGRLKSQSLIHHLIFLL</sequence>
<name>A0A9D4BIG8_DREPO</name>
<feature type="signal peptide" evidence="1">
    <location>
        <begin position="1"/>
        <end position="16"/>
    </location>
</feature>
<proteinExistence type="predicted"/>
<evidence type="ECO:0000313" key="2">
    <source>
        <dbReference type="EMBL" id="KAH3695994.1"/>
    </source>
</evidence>
<feature type="chain" id="PRO_5038452559" description="Secreted protein" evidence="1">
    <location>
        <begin position="17"/>
        <end position="146"/>
    </location>
</feature>
<organism evidence="2 3">
    <name type="scientific">Dreissena polymorpha</name>
    <name type="common">Zebra mussel</name>
    <name type="synonym">Mytilus polymorpha</name>
    <dbReference type="NCBI Taxonomy" id="45954"/>
    <lineage>
        <taxon>Eukaryota</taxon>
        <taxon>Metazoa</taxon>
        <taxon>Spiralia</taxon>
        <taxon>Lophotrochozoa</taxon>
        <taxon>Mollusca</taxon>
        <taxon>Bivalvia</taxon>
        <taxon>Autobranchia</taxon>
        <taxon>Heteroconchia</taxon>
        <taxon>Euheterodonta</taxon>
        <taxon>Imparidentia</taxon>
        <taxon>Neoheterodontei</taxon>
        <taxon>Myida</taxon>
        <taxon>Dreissenoidea</taxon>
        <taxon>Dreissenidae</taxon>
        <taxon>Dreissena</taxon>
    </lineage>
</organism>
<keyword evidence="1" id="KW-0732">Signal</keyword>
<reference evidence="2" key="1">
    <citation type="journal article" date="2019" name="bioRxiv">
        <title>The Genome of the Zebra Mussel, Dreissena polymorpha: A Resource for Invasive Species Research.</title>
        <authorList>
            <person name="McCartney M.A."/>
            <person name="Auch B."/>
            <person name="Kono T."/>
            <person name="Mallez S."/>
            <person name="Zhang Y."/>
            <person name="Obille A."/>
            <person name="Becker A."/>
            <person name="Abrahante J.E."/>
            <person name="Garbe J."/>
            <person name="Badalamenti J.P."/>
            <person name="Herman A."/>
            <person name="Mangelson H."/>
            <person name="Liachko I."/>
            <person name="Sullivan S."/>
            <person name="Sone E.D."/>
            <person name="Koren S."/>
            <person name="Silverstein K.A.T."/>
            <person name="Beckman K.B."/>
            <person name="Gohl D.M."/>
        </authorList>
    </citation>
    <scope>NUCLEOTIDE SEQUENCE</scope>
    <source>
        <strain evidence="2">Duluth1</strain>
        <tissue evidence="2">Whole animal</tissue>
    </source>
</reference>
<keyword evidence="3" id="KW-1185">Reference proteome</keyword>
<dbReference type="AlphaFoldDB" id="A0A9D4BIG8"/>
<accession>A0A9D4BIG8</accession>
<comment type="caution">
    <text evidence="2">The sequence shown here is derived from an EMBL/GenBank/DDBJ whole genome shotgun (WGS) entry which is preliminary data.</text>
</comment>